<evidence type="ECO:0000313" key="3">
    <source>
        <dbReference type="EMBL" id="SMQ50848.1"/>
    </source>
</evidence>
<feature type="region of interest" description="Disordered" evidence="1">
    <location>
        <begin position="90"/>
        <end position="145"/>
    </location>
</feature>
<evidence type="ECO:0008006" key="5">
    <source>
        <dbReference type="Google" id="ProtNLM"/>
    </source>
</evidence>
<reference evidence="3 4" key="1">
    <citation type="submission" date="2016-06" db="EMBL/GenBank/DDBJ databases">
        <authorList>
            <person name="Kjaerup R.B."/>
            <person name="Dalgaard T.S."/>
            <person name="Juul-Madsen H.R."/>
        </authorList>
    </citation>
    <scope>NUCLEOTIDE SEQUENCE [LARGE SCALE GENOMIC DNA]</scope>
</reference>
<feature type="compositionally biased region" description="Low complexity" evidence="1">
    <location>
        <begin position="91"/>
        <end position="145"/>
    </location>
</feature>
<proteinExistence type="predicted"/>
<gene>
    <name evidence="3" type="ORF">ZT3D7_G6001</name>
</gene>
<feature type="region of interest" description="Disordered" evidence="1">
    <location>
        <begin position="157"/>
        <end position="187"/>
    </location>
</feature>
<protein>
    <recommendedName>
        <fullName evidence="5">Siderophore biosynthesis enzyme</fullName>
    </recommendedName>
</protein>
<feature type="chain" id="PRO_5010871296" description="Siderophore biosynthesis enzyme" evidence="2">
    <location>
        <begin position="17"/>
        <end position="211"/>
    </location>
</feature>
<dbReference type="AlphaFoldDB" id="A0A1X7RTW7"/>
<name>A0A1X7RTW7_ZYMT9</name>
<evidence type="ECO:0000256" key="1">
    <source>
        <dbReference type="SAM" id="MobiDB-lite"/>
    </source>
</evidence>
<feature type="signal peptide" evidence="2">
    <location>
        <begin position="1"/>
        <end position="16"/>
    </location>
</feature>
<keyword evidence="2" id="KW-0732">Signal</keyword>
<sequence length="211" mass="20606">MYTSITFVALATLALARTDLTGCTSTDVSSPAGASLAYYVPGTGELCEFLDCGGGRAPPKTTVPGCPQYSGTLTYSPSFLPGYGSATAAPSVTSGASAESTTTASMSESSISSETMSDSAVSSASSSTSMSLSSSPGSTTSSSMSTITSVAVAPANGTITNPATSGRNNGTVATTRSPSASSVTDSGAMETARVWASGAGLMGLGALMMAL</sequence>
<dbReference type="Proteomes" id="UP000215127">
    <property type="component" value="Chromosome 5"/>
</dbReference>
<keyword evidence="4" id="KW-1185">Reference proteome</keyword>
<dbReference type="STRING" id="1276538.A0A1X7RTW7"/>
<organism evidence="3 4">
    <name type="scientific">Zymoseptoria tritici (strain ST99CH_3D7)</name>
    <dbReference type="NCBI Taxonomy" id="1276538"/>
    <lineage>
        <taxon>Eukaryota</taxon>
        <taxon>Fungi</taxon>
        <taxon>Dikarya</taxon>
        <taxon>Ascomycota</taxon>
        <taxon>Pezizomycotina</taxon>
        <taxon>Dothideomycetes</taxon>
        <taxon>Dothideomycetidae</taxon>
        <taxon>Mycosphaerellales</taxon>
        <taxon>Mycosphaerellaceae</taxon>
        <taxon>Zymoseptoria</taxon>
    </lineage>
</organism>
<dbReference type="EMBL" id="LT853696">
    <property type="protein sequence ID" value="SMQ50848.1"/>
    <property type="molecule type" value="Genomic_DNA"/>
</dbReference>
<accession>A0A1X7RTW7</accession>
<evidence type="ECO:0000256" key="2">
    <source>
        <dbReference type="SAM" id="SignalP"/>
    </source>
</evidence>
<feature type="compositionally biased region" description="Polar residues" evidence="1">
    <location>
        <begin position="157"/>
        <end position="185"/>
    </location>
</feature>
<evidence type="ECO:0000313" key="4">
    <source>
        <dbReference type="Proteomes" id="UP000215127"/>
    </source>
</evidence>